<dbReference type="PANTHER" id="PTHR43656">
    <property type="entry name" value="BINDING OXIDOREDUCTASE, PUTATIVE (AFU_ORTHOLOGUE AFUA_2G08260)-RELATED"/>
    <property type="match status" value="1"/>
</dbReference>
<feature type="region of interest" description="Disordered" evidence="3">
    <location>
        <begin position="516"/>
        <end position="535"/>
    </location>
</feature>
<dbReference type="SMR" id="A0A811JVX8"/>
<dbReference type="EMBL" id="CAJFDI010000001">
    <property type="protein sequence ID" value="CAD5207664.1"/>
    <property type="molecule type" value="Genomic_DNA"/>
</dbReference>
<evidence type="ECO:0000313" key="5">
    <source>
        <dbReference type="EMBL" id="CAD5207664.1"/>
    </source>
</evidence>
<evidence type="ECO:0000259" key="4">
    <source>
        <dbReference type="Pfam" id="PF00724"/>
    </source>
</evidence>
<dbReference type="OrthoDB" id="1663137at2759"/>
<comment type="caution">
    <text evidence="5">The sequence shown here is derived from an EMBL/GenBank/DDBJ whole genome shotgun (WGS) entry which is preliminary data.</text>
</comment>
<organism evidence="5 6">
    <name type="scientific">Bursaphelenchus xylophilus</name>
    <name type="common">Pinewood nematode worm</name>
    <name type="synonym">Aphelenchoides xylophilus</name>
    <dbReference type="NCBI Taxonomy" id="6326"/>
    <lineage>
        <taxon>Eukaryota</taxon>
        <taxon>Metazoa</taxon>
        <taxon>Ecdysozoa</taxon>
        <taxon>Nematoda</taxon>
        <taxon>Chromadorea</taxon>
        <taxon>Rhabditida</taxon>
        <taxon>Tylenchina</taxon>
        <taxon>Tylenchomorpha</taxon>
        <taxon>Aphelenchoidea</taxon>
        <taxon>Aphelenchoididae</taxon>
        <taxon>Bursaphelenchus</taxon>
    </lineage>
</organism>
<dbReference type="Gene3D" id="3.20.20.70">
    <property type="entry name" value="Aldolase class I"/>
    <property type="match status" value="1"/>
</dbReference>
<dbReference type="Proteomes" id="UP000582659">
    <property type="component" value="Unassembled WGS sequence"/>
</dbReference>
<evidence type="ECO:0000256" key="1">
    <source>
        <dbReference type="ARBA" id="ARBA00022630"/>
    </source>
</evidence>
<dbReference type="Pfam" id="PF00724">
    <property type="entry name" value="Oxidored_FMN"/>
    <property type="match status" value="1"/>
</dbReference>
<feature type="domain" description="NADH:flavin oxidoreductase/NADH oxidase N-terminal" evidence="4">
    <location>
        <begin position="31"/>
        <end position="367"/>
    </location>
</feature>
<keyword evidence="1" id="KW-0285">Flavoprotein</keyword>
<dbReference type="InterPro" id="IPR013785">
    <property type="entry name" value="Aldolase_TIM"/>
</dbReference>
<dbReference type="InterPro" id="IPR001155">
    <property type="entry name" value="OxRdtase_FMN_N"/>
</dbReference>
<dbReference type="PANTHER" id="PTHR43656:SF5">
    <property type="entry name" value="NADH:FLAVIN OXIDOREDUCTASE_NADH OXIDASE N-TERMINAL DOMAIN-CONTAINING PROTEIN"/>
    <property type="match status" value="1"/>
</dbReference>
<dbReference type="AlphaFoldDB" id="A0A811JVX8"/>
<evidence type="ECO:0000256" key="3">
    <source>
        <dbReference type="SAM" id="MobiDB-lite"/>
    </source>
</evidence>
<gene>
    <name evidence="5" type="ORF">BXYJ_LOCUS38</name>
</gene>
<keyword evidence="6" id="KW-1185">Reference proteome</keyword>
<evidence type="ECO:0000256" key="2">
    <source>
        <dbReference type="ARBA" id="ARBA00023002"/>
    </source>
</evidence>
<protein>
    <submittedName>
        <fullName evidence="5">(pine wood nematode) hypothetical protein</fullName>
    </submittedName>
</protein>
<dbReference type="InterPro" id="IPR051799">
    <property type="entry name" value="NADH_flavin_oxidoreductase"/>
</dbReference>
<dbReference type="GO" id="GO:0016491">
    <property type="term" value="F:oxidoreductase activity"/>
    <property type="evidence" value="ECO:0007669"/>
    <property type="project" value="UniProtKB-KW"/>
</dbReference>
<feature type="compositionally biased region" description="Acidic residues" evidence="3">
    <location>
        <begin position="524"/>
        <end position="535"/>
    </location>
</feature>
<sequence>MVIKRTAVKGSANISVLAEALRFKTSGRVAKNRFMKASLSEYISTFDKCNVAITGHITPTLHNLYEKWGQGGFGLVLTGTIMYDPYHLEAAGNHVLCKENWSDKKGDELRKLATAIKADGALAVAQLGHAGRQTPLHLNPHPLAPSAVPLAGKPFGNSYGFPVALTLEQIQTEVIERIVFASEKLRNAGFDGIQLHGAHGYLLAEFISPTTNLRTDRYGGSAEKRAQILVDAYNAIRKRIPASTGFIIGAKLNSVEFQSHGLGLEDAITTAKIVDQTGFDFIEFSGGTYEKFGFDQKETTIKREAFFIQFTEAIKPHLKSVVVYLTGGFRTAAAMVDAIKNGATDGIGLGRPTTAEPDLPTKILSGQALSTAFSPVEAVYDQGFAISTTQMGQAGALPYSACHADPCFGIMDQSDDREYKEFVTAYKRAMNSQLLVLFVVIGLVVAGPIDNVLSKLNPSQKNQLKQLVKDSQGKPRAQVREGFQDFFNGMGDEFRESLKKDLAFLDELTNDLLEKGRRLIPDNQDQEDQDQEDFQ</sequence>
<dbReference type="SUPFAM" id="SSF51395">
    <property type="entry name" value="FMN-linked oxidoreductases"/>
    <property type="match status" value="1"/>
</dbReference>
<accession>A0A811JVX8</accession>
<dbReference type="Proteomes" id="UP000659654">
    <property type="component" value="Unassembled WGS sequence"/>
</dbReference>
<name>A0A811JVX8_BURXY</name>
<keyword evidence="2" id="KW-0560">Oxidoreductase</keyword>
<evidence type="ECO:0000313" key="6">
    <source>
        <dbReference type="Proteomes" id="UP000659654"/>
    </source>
</evidence>
<dbReference type="GO" id="GO:0010181">
    <property type="term" value="F:FMN binding"/>
    <property type="evidence" value="ECO:0007669"/>
    <property type="project" value="InterPro"/>
</dbReference>
<reference evidence="5" key="1">
    <citation type="submission" date="2020-09" db="EMBL/GenBank/DDBJ databases">
        <authorList>
            <person name="Kikuchi T."/>
        </authorList>
    </citation>
    <scope>NUCLEOTIDE SEQUENCE</scope>
    <source>
        <strain evidence="5">Ka4C1</strain>
    </source>
</reference>
<dbReference type="EMBL" id="CAJFCV020000001">
    <property type="protein sequence ID" value="CAG9078938.1"/>
    <property type="molecule type" value="Genomic_DNA"/>
</dbReference>
<proteinExistence type="predicted"/>